<dbReference type="EMBL" id="BAAAHP010000108">
    <property type="protein sequence ID" value="GAA0942503.1"/>
    <property type="molecule type" value="Genomic_DNA"/>
</dbReference>
<name>A0ABN1QGR8_9PSEU</name>
<accession>A0ABN1QGR8</accession>
<comment type="caution">
    <text evidence="1">The sequence shown here is derived from an EMBL/GenBank/DDBJ whole genome shotgun (WGS) entry which is preliminary data.</text>
</comment>
<sequence>MLHENLPYPVPQLCEECCCPVADVRCGGVVATRHWPGSQGSRVYLHAECFTLARDRRRLARS</sequence>
<organism evidence="1 2">
    <name type="scientific">Pseudonocardia zijingensis</name>
    <dbReference type="NCBI Taxonomy" id="153376"/>
    <lineage>
        <taxon>Bacteria</taxon>
        <taxon>Bacillati</taxon>
        <taxon>Actinomycetota</taxon>
        <taxon>Actinomycetes</taxon>
        <taxon>Pseudonocardiales</taxon>
        <taxon>Pseudonocardiaceae</taxon>
        <taxon>Pseudonocardia</taxon>
    </lineage>
</organism>
<dbReference type="Proteomes" id="UP001499967">
    <property type="component" value="Unassembled WGS sequence"/>
</dbReference>
<reference evidence="1 2" key="1">
    <citation type="journal article" date="2019" name="Int. J. Syst. Evol. Microbiol.">
        <title>The Global Catalogue of Microorganisms (GCM) 10K type strain sequencing project: providing services to taxonomists for standard genome sequencing and annotation.</title>
        <authorList>
            <consortium name="The Broad Institute Genomics Platform"/>
            <consortium name="The Broad Institute Genome Sequencing Center for Infectious Disease"/>
            <person name="Wu L."/>
            <person name="Ma J."/>
        </authorList>
    </citation>
    <scope>NUCLEOTIDE SEQUENCE [LARGE SCALE GENOMIC DNA]</scope>
    <source>
        <strain evidence="1 2">JCM 11117</strain>
    </source>
</reference>
<gene>
    <name evidence="1" type="ORF">GCM10009559_38680</name>
</gene>
<evidence type="ECO:0008006" key="3">
    <source>
        <dbReference type="Google" id="ProtNLM"/>
    </source>
</evidence>
<keyword evidence="2" id="KW-1185">Reference proteome</keyword>
<protein>
    <recommendedName>
        <fullName evidence="3">DUF3499 family protein</fullName>
    </recommendedName>
</protein>
<evidence type="ECO:0000313" key="2">
    <source>
        <dbReference type="Proteomes" id="UP001499967"/>
    </source>
</evidence>
<dbReference type="RefSeq" id="WP_343942864.1">
    <property type="nucleotide sequence ID" value="NZ_BAAAHP010000108.1"/>
</dbReference>
<proteinExistence type="predicted"/>
<evidence type="ECO:0000313" key="1">
    <source>
        <dbReference type="EMBL" id="GAA0942503.1"/>
    </source>
</evidence>